<protein>
    <recommendedName>
        <fullName evidence="3">Carboxypeptidase regulatory-like domain-containing protein</fullName>
    </recommendedName>
</protein>
<reference evidence="2" key="1">
    <citation type="submission" date="2016-11" db="EMBL/GenBank/DDBJ databases">
        <authorList>
            <person name="Varghese N."/>
            <person name="Submissions S."/>
        </authorList>
    </citation>
    <scope>NUCLEOTIDE SEQUENCE [LARGE SCALE GENOMIC DNA]</scope>
    <source>
        <strain evidence="2">DSM 3661</strain>
    </source>
</reference>
<name>A0A1M7L5A9_9FLAO</name>
<dbReference type="STRING" id="69322.SAMN05443669_10622"/>
<proteinExistence type="predicted"/>
<sequence>MRLRFFFVLFLLSFSVSGQIINGRVYDANNNLINTANVLFKDAANTTLIQEFTPVKKGVFTISLKKSTLQSWSRYK</sequence>
<gene>
    <name evidence="1" type="ORF">SAMN05443669_10622</name>
</gene>
<evidence type="ECO:0000313" key="2">
    <source>
        <dbReference type="Proteomes" id="UP000184260"/>
    </source>
</evidence>
<keyword evidence="2" id="KW-1185">Reference proteome</keyword>
<dbReference type="Proteomes" id="UP000184260">
    <property type="component" value="Unassembled WGS sequence"/>
</dbReference>
<accession>A0A1M7L5A9</accession>
<organism evidence="1 2">
    <name type="scientific">Flavobacterium xanthum</name>
    <dbReference type="NCBI Taxonomy" id="69322"/>
    <lineage>
        <taxon>Bacteria</taxon>
        <taxon>Pseudomonadati</taxon>
        <taxon>Bacteroidota</taxon>
        <taxon>Flavobacteriia</taxon>
        <taxon>Flavobacteriales</taxon>
        <taxon>Flavobacteriaceae</taxon>
        <taxon>Flavobacterium</taxon>
    </lineage>
</organism>
<dbReference type="EMBL" id="FRBU01000062">
    <property type="protein sequence ID" value="SHM72706.1"/>
    <property type="molecule type" value="Genomic_DNA"/>
</dbReference>
<dbReference type="AlphaFoldDB" id="A0A1M7L5A9"/>
<evidence type="ECO:0008006" key="3">
    <source>
        <dbReference type="Google" id="ProtNLM"/>
    </source>
</evidence>
<evidence type="ECO:0000313" key="1">
    <source>
        <dbReference type="EMBL" id="SHM72706.1"/>
    </source>
</evidence>